<organism evidence="2 3">
    <name type="scientific">Ranitomeya imitator</name>
    <name type="common">mimic poison frog</name>
    <dbReference type="NCBI Taxonomy" id="111125"/>
    <lineage>
        <taxon>Eukaryota</taxon>
        <taxon>Metazoa</taxon>
        <taxon>Chordata</taxon>
        <taxon>Craniata</taxon>
        <taxon>Vertebrata</taxon>
        <taxon>Euteleostomi</taxon>
        <taxon>Amphibia</taxon>
        <taxon>Batrachia</taxon>
        <taxon>Anura</taxon>
        <taxon>Neobatrachia</taxon>
        <taxon>Hyloidea</taxon>
        <taxon>Dendrobatidae</taxon>
        <taxon>Dendrobatinae</taxon>
        <taxon>Ranitomeya</taxon>
    </lineage>
</organism>
<dbReference type="Gene3D" id="3.10.10.10">
    <property type="entry name" value="HIV Type 1 Reverse Transcriptase, subunit A, domain 1"/>
    <property type="match status" value="1"/>
</dbReference>
<dbReference type="InterPro" id="IPR043128">
    <property type="entry name" value="Rev_trsase/Diguanyl_cyclase"/>
</dbReference>
<feature type="compositionally biased region" description="Basic and acidic residues" evidence="1">
    <location>
        <begin position="115"/>
        <end position="147"/>
    </location>
</feature>
<feature type="compositionally biased region" description="Polar residues" evidence="1">
    <location>
        <begin position="318"/>
        <end position="332"/>
    </location>
</feature>
<dbReference type="CDD" id="cd03714">
    <property type="entry name" value="RT_DIRS1"/>
    <property type="match status" value="1"/>
</dbReference>
<feature type="compositionally biased region" description="Basic and acidic residues" evidence="1">
    <location>
        <begin position="362"/>
        <end position="373"/>
    </location>
</feature>
<feature type="region of interest" description="Disordered" evidence="1">
    <location>
        <begin position="115"/>
        <end position="160"/>
    </location>
</feature>
<feature type="region of interest" description="Disordered" evidence="1">
    <location>
        <begin position="217"/>
        <end position="411"/>
    </location>
</feature>
<gene>
    <name evidence="2" type="ORF">RIMI_LOCUS11418388</name>
</gene>
<dbReference type="PANTHER" id="PTHR33050:SF7">
    <property type="entry name" value="RIBONUCLEASE H"/>
    <property type="match status" value="1"/>
</dbReference>
<comment type="caution">
    <text evidence="2">The sequence shown here is derived from an EMBL/GenBank/DDBJ whole genome shotgun (WGS) entry which is preliminary data.</text>
</comment>
<feature type="compositionally biased region" description="Basic and acidic residues" evidence="1">
    <location>
        <begin position="307"/>
        <end position="317"/>
    </location>
</feature>
<feature type="compositionally biased region" description="Basic and acidic residues" evidence="1">
    <location>
        <begin position="398"/>
        <end position="411"/>
    </location>
</feature>
<feature type="compositionally biased region" description="Low complexity" evidence="1">
    <location>
        <begin position="77"/>
        <end position="89"/>
    </location>
</feature>
<dbReference type="InterPro" id="IPR043502">
    <property type="entry name" value="DNA/RNA_pol_sf"/>
</dbReference>
<dbReference type="PANTHER" id="PTHR33050">
    <property type="entry name" value="REVERSE TRANSCRIPTASE DOMAIN-CONTAINING PROTEIN"/>
    <property type="match status" value="1"/>
</dbReference>
<protein>
    <recommendedName>
        <fullName evidence="4">Reverse transcriptase domain-containing protein</fullName>
    </recommendedName>
</protein>
<dbReference type="InterPro" id="IPR052055">
    <property type="entry name" value="Hepadnavirus_pol/RT"/>
</dbReference>
<dbReference type="SUPFAM" id="SSF56672">
    <property type="entry name" value="DNA/RNA polymerases"/>
    <property type="match status" value="1"/>
</dbReference>
<accession>A0ABN9LNS8</accession>
<evidence type="ECO:0000313" key="3">
    <source>
        <dbReference type="Proteomes" id="UP001176940"/>
    </source>
</evidence>
<feature type="compositionally biased region" description="Polar residues" evidence="1">
    <location>
        <begin position="222"/>
        <end position="243"/>
    </location>
</feature>
<feature type="region of interest" description="Disordered" evidence="1">
    <location>
        <begin position="77"/>
        <end position="100"/>
    </location>
</feature>
<evidence type="ECO:0000313" key="2">
    <source>
        <dbReference type="EMBL" id="CAJ0946777.1"/>
    </source>
</evidence>
<feature type="region of interest" description="Disordered" evidence="1">
    <location>
        <begin position="21"/>
        <end position="40"/>
    </location>
</feature>
<keyword evidence="3" id="KW-1185">Reference proteome</keyword>
<evidence type="ECO:0008006" key="4">
    <source>
        <dbReference type="Google" id="ProtNLM"/>
    </source>
</evidence>
<dbReference type="EMBL" id="CAUEEQ010025799">
    <property type="protein sequence ID" value="CAJ0946777.1"/>
    <property type="molecule type" value="Genomic_DNA"/>
</dbReference>
<dbReference type="Proteomes" id="UP001176940">
    <property type="component" value="Unassembled WGS sequence"/>
</dbReference>
<proteinExistence type="predicted"/>
<reference evidence="2" key="1">
    <citation type="submission" date="2023-07" db="EMBL/GenBank/DDBJ databases">
        <authorList>
            <person name="Stuckert A."/>
        </authorList>
    </citation>
    <scope>NUCLEOTIDE SEQUENCE</scope>
</reference>
<sequence>MPQRRILAQAEMAFATQTQTVKLYPTQGPPPKRGIGKRKAAWVLRRDPESWKRSQTVLFLERLADLSIFEGRYQTSSRYSRSSKSNNRSPRSKAEEEESFPFNLDEFVTVDEIVEEHIDPKKNAEEPDSARKGKRKENDSVTSDTKKSRLVSGESHVPSFVTLDEVGDEEESACAPESVADKTVQSLVTVDDMDAEDIPVITKEEQMLMTLDEISDDDEAQDASTVQHSSATPKTLNKGQTAATVAPKVEEPKLLQETKDAAVKGLQDPPTSRDEVKAEDDEELSFADIEHQFLTVDEIGEEEEESESKPQHGDSKSSKANVSDQSKASKPTTPARRGRPRKRPLPESAEGNKDSLNTSKGAEAKPTKDEKEATGGVQDHSATVTGKPADGKSGPEASAKKTKLETPTAEKTKLAPYNSSTAVETLGQVTGSSGGEIFQHLIDRFVTSRFYDWVHRHQRFLRFAIQGDHYQFMALPFGLASAPRVFTKVMAILRSKEILIISYLDDLLIKGPSCRDCDQSVQITLVHLGWIINREKVLPDPSSAPGVSGYEI</sequence>
<evidence type="ECO:0000256" key="1">
    <source>
        <dbReference type="SAM" id="MobiDB-lite"/>
    </source>
</evidence>
<feature type="compositionally biased region" description="Basic and acidic residues" evidence="1">
    <location>
        <begin position="248"/>
        <end position="262"/>
    </location>
</feature>
<dbReference type="Gene3D" id="3.30.70.270">
    <property type="match status" value="1"/>
</dbReference>
<name>A0ABN9LNS8_9NEOB</name>